<evidence type="ECO:0000313" key="1">
    <source>
        <dbReference type="EMBL" id="AGG54100.1"/>
    </source>
</evidence>
<dbReference type="KEGG" id="vg:15013458"/>
<evidence type="ECO:0000313" key="2">
    <source>
        <dbReference type="Proteomes" id="UP000203282"/>
    </source>
</evidence>
<name>M1T253_9CAUD</name>
<accession>M1T253</accession>
<proteinExistence type="predicted"/>
<protein>
    <submittedName>
        <fullName evidence="1">Uncharacterized protein</fullName>
    </submittedName>
</protein>
<dbReference type="OrthoDB" id="26136at10239"/>
<sequence length="66" mass="7452">MKQTNMIHTNPDFLNALTGLQAFVLDTGADIDMAYDWVAEQSGISTFVHQNKAWDLFYDAWEVAAN</sequence>
<dbReference type="GeneID" id="15013458"/>
<dbReference type="Proteomes" id="UP000203282">
    <property type="component" value="Segment"/>
</dbReference>
<gene>
    <name evidence="1" type="ORF">CYXG_00036</name>
</gene>
<organism evidence="1 2">
    <name type="scientific">Synechococcus phage S-SSM4</name>
    <dbReference type="NCBI Taxonomy" id="536466"/>
    <lineage>
        <taxon>Viruses</taxon>
        <taxon>Duplodnaviria</taxon>
        <taxon>Heunggongvirae</taxon>
        <taxon>Uroviricota</taxon>
        <taxon>Caudoviricetes</taxon>
        <taxon>Pantevenvirales</taxon>
        <taxon>Kyanoviridae</taxon>
        <taxon>Greenvirus</taxon>
        <taxon>Greenvirus ssm4</taxon>
    </lineage>
</organism>
<dbReference type="RefSeq" id="YP_007677225.1">
    <property type="nucleotide sequence ID" value="NC_020875.1"/>
</dbReference>
<dbReference type="EMBL" id="HQ316583">
    <property type="protein sequence ID" value="AGG54100.1"/>
    <property type="molecule type" value="Genomic_DNA"/>
</dbReference>
<keyword evidence="2" id="KW-1185">Reference proteome</keyword>
<reference evidence="1 2" key="1">
    <citation type="submission" date="2010-03" db="EMBL/GenBank/DDBJ databases">
        <title>The Genome Sequence of Cyanophage S-SSM4.</title>
        <authorList>
            <consortium name="The Broad Institute Genome Sequencing Platform"/>
            <person name="Henn M.R."/>
            <person name="Sullivan M.S."/>
            <person name="Osburne M.S."/>
            <person name="Levin J."/>
            <person name="Malboeuf C."/>
            <person name="Casali M."/>
            <person name="Russ C."/>
            <person name="Lennon N."/>
            <person name="Erlich R."/>
            <person name="Young S.K."/>
            <person name="Koehrsen M."/>
            <person name="Yandava C."/>
            <person name="Zeng Q."/>
            <person name="Alvarado L."/>
            <person name="Anderson S."/>
            <person name="Berlin A."/>
            <person name="Borenstein D."/>
            <person name="Chen Z."/>
            <person name="Engels R."/>
            <person name="Freedman E."/>
            <person name="Gellesch M."/>
            <person name="Goldberg J."/>
            <person name="Green L."/>
            <person name="Griggs A."/>
            <person name="Gujja S."/>
            <person name="Heiman D."/>
            <person name="Hepburn T."/>
            <person name="Howarth C."/>
            <person name="Jen D."/>
            <person name="Larson L."/>
            <person name="Lewis B."/>
            <person name="Mehta T."/>
            <person name="Park D."/>
            <person name="Pearson M."/>
            <person name="Roberts A."/>
            <person name="Ryan E."/>
            <person name="Saif S."/>
            <person name="Shea T."/>
            <person name="Shenoy N."/>
            <person name="Sisk P."/>
            <person name="Stolte C."/>
            <person name="Sykes S."/>
            <person name="Walk T."/>
            <person name="White J."/>
            <person name="Yu Q."/>
            <person name="Coleman M.L."/>
            <person name="Huang K.H."/>
            <person name="Weigele P.R."/>
            <person name="DeFrancesco A.S."/>
            <person name="Kern S.E."/>
            <person name="Thompson L.R."/>
            <person name="Fu R."/>
            <person name="Hombeck B."/>
            <person name="Chisholm S.W."/>
            <person name="Haas B."/>
            <person name="Nusbaum C."/>
            <person name="Galagan J."/>
            <person name="Birren B."/>
        </authorList>
    </citation>
    <scope>NUCLEOTIDE SEQUENCE [LARGE SCALE GENOMIC DNA]</scope>
    <source>
        <strain evidence="1 2">S-SSM4</strain>
    </source>
</reference>